<proteinExistence type="predicted"/>
<protein>
    <submittedName>
        <fullName evidence="1">Uncharacterized protein</fullName>
    </submittedName>
</protein>
<sequence length="101" mass="11517">MCAKVVASQLRFANCIPFRHLVDRQGTAAIRSRRNWAAATFPAFEADKGELADAVYHHKEMRLQIVFGGLHFRDVDVTNADRKACEALPFWLVSVQFRQAR</sequence>
<evidence type="ECO:0000313" key="1">
    <source>
        <dbReference type="EMBL" id="MFC0200287.1"/>
    </source>
</evidence>
<reference evidence="1 2" key="1">
    <citation type="submission" date="2024-09" db="EMBL/GenBank/DDBJ databases">
        <authorList>
            <person name="Sun Q."/>
            <person name="Mori K."/>
        </authorList>
    </citation>
    <scope>NUCLEOTIDE SEQUENCE [LARGE SCALE GENOMIC DNA]</scope>
    <source>
        <strain evidence="1 2">CCM 7904</strain>
    </source>
</reference>
<evidence type="ECO:0000313" key="2">
    <source>
        <dbReference type="Proteomes" id="UP001589795"/>
    </source>
</evidence>
<gene>
    <name evidence="1" type="ORF">ACFFIZ_08115</name>
</gene>
<dbReference type="RefSeq" id="WP_265506243.1">
    <property type="nucleotide sequence ID" value="NZ_JAOTBE010000009.1"/>
</dbReference>
<dbReference type="EMBL" id="JBHLWQ010000066">
    <property type="protein sequence ID" value="MFC0200287.1"/>
    <property type="molecule type" value="Genomic_DNA"/>
</dbReference>
<dbReference type="Proteomes" id="UP001589795">
    <property type="component" value="Unassembled WGS sequence"/>
</dbReference>
<accession>A0ABV6CIT5</accession>
<keyword evidence="2" id="KW-1185">Reference proteome</keyword>
<comment type="caution">
    <text evidence="1">The sequence shown here is derived from an EMBL/GenBank/DDBJ whole genome shotgun (WGS) entry which is preliminary data.</text>
</comment>
<name>A0ABV6CIT5_9RHOB</name>
<organism evidence="1 2">
    <name type="scientific">Paracoccus rhizosphaerae</name>
    <dbReference type="NCBI Taxonomy" id="1133347"/>
    <lineage>
        <taxon>Bacteria</taxon>
        <taxon>Pseudomonadati</taxon>
        <taxon>Pseudomonadota</taxon>
        <taxon>Alphaproteobacteria</taxon>
        <taxon>Rhodobacterales</taxon>
        <taxon>Paracoccaceae</taxon>
        <taxon>Paracoccus</taxon>
    </lineage>
</organism>